<dbReference type="EMBL" id="VDFQ02000002">
    <property type="protein sequence ID" value="KAA1423933.1"/>
    <property type="molecule type" value="Genomic_DNA"/>
</dbReference>
<dbReference type="Pfam" id="PF02470">
    <property type="entry name" value="MlaD"/>
    <property type="match status" value="1"/>
</dbReference>
<evidence type="ECO:0000259" key="3">
    <source>
        <dbReference type="Pfam" id="PF02470"/>
    </source>
</evidence>
<evidence type="ECO:0000313" key="6">
    <source>
        <dbReference type="Proteomes" id="UP000307768"/>
    </source>
</evidence>
<evidence type="ECO:0000256" key="2">
    <source>
        <dbReference type="SAM" id="Phobius"/>
    </source>
</evidence>
<feature type="domain" description="Mce/MlaD" evidence="3">
    <location>
        <begin position="131"/>
        <end position="205"/>
    </location>
</feature>
<feature type="domain" description="Mammalian cell entry C-terminal" evidence="4">
    <location>
        <begin position="214"/>
        <end position="384"/>
    </location>
</feature>
<evidence type="ECO:0000259" key="4">
    <source>
        <dbReference type="Pfam" id="PF11887"/>
    </source>
</evidence>
<dbReference type="Pfam" id="PF11887">
    <property type="entry name" value="Mce4_CUP1"/>
    <property type="match status" value="1"/>
</dbReference>
<keyword evidence="2" id="KW-0472">Membrane</keyword>
<organism evidence="5 6">
    <name type="scientific">Mumia zhuanghuii</name>
    <dbReference type="NCBI Taxonomy" id="2585211"/>
    <lineage>
        <taxon>Bacteria</taxon>
        <taxon>Bacillati</taxon>
        <taxon>Actinomycetota</taxon>
        <taxon>Actinomycetes</taxon>
        <taxon>Propionibacteriales</taxon>
        <taxon>Nocardioidaceae</taxon>
        <taxon>Mumia</taxon>
    </lineage>
</organism>
<dbReference type="OrthoDB" id="9774928at2"/>
<dbReference type="NCBIfam" id="TIGR00996">
    <property type="entry name" value="Mtu_fam_mce"/>
    <property type="match status" value="1"/>
</dbReference>
<keyword evidence="2" id="KW-1133">Transmembrane helix</keyword>
<feature type="compositionally biased region" description="Low complexity" evidence="1">
    <location>
        <begin position="488"/>
        <end position="499"/>
    </location>
</feature>
<dbReference type="RefSeq" id="WP_149769452.1">
    <property type="nucleotide sequence ID" value="NZ_VDFQ02000002.1"/>
</dbReference>
<dbReference type="InterPro" id="IPR024516">
    <property type="entry name" value="Mce_C"/>
</dbReference>
<dbReference type="InterPro" id="IPR003399">
    <property type="entry name" value="Mce/MlaD"/>
</dbReference>
<dbReference type="Proteomes" id="UP000307768">
    <property type="component" value="Unassembled WGS sequence"/>
</dbReference>
<dbReference type="InterPro" id="IPR005693">
    <property type="entry name" value="Mce"/>
</dbReference>
<dbReference type="InterPro" id="IPR052336">
    <property type="entry name" value="MlaD_Phospholipid_Transporter"/>
</dbReference>
<dbReference type="PANTHER" id="PTHR33371">
    <property type="entry name" value="INTERMEMBRANE PHOSPHOLIPID TRANSPORT SYSTEM BINDING PROTEIN MLAD-RELATED"/>
    <property type="match status" value="1"/>
</dbReference>
<sequence>MRGPHRRLAVRRLSRWLSEPSLRWLSEPSLRWLSEPSLRWLSERSVSKPLGFDTASASASAGSTSGRGASASAGSTSGRGASASAGSTSRRWRVAALVAAGVLTLSGCGALSGGVYEAPLPGGADVGSDPMTITADFEDVLDLVPQSSVKVDNVDIGRVSKIALNADGKSAKVELVVNSSITLPAGTTARLQQTSLLGEKYVALVRPEQPAAGSPVADGDEIALADTSQAAQVEQVLGALSMVLNGGGIGQFQEISRELQQVSNGRPEEIKAFLQEMNTFVTALDKRKGAITDAIDGLAALSTTLNEDKDKIANALDGLSPGMEVLVDQREDLVKMLQSLDRLSDVTVETLDKAQDDIVADLKLLEPILTQLAKAGSDLPNSLEILLTYPFPDSVLGAIKGDYLNVFVTTNFRTLPSGCTTASCDWPQVSAASASGVPGSLLKPPTDDSSDGPDATEAPPTLLPPTSSPTPGAPSPTIPVPATPSPLDAPTDGPTTAPTSPAPSDDPSPTPTDPTPSDATAVKEGDD</sequence>
<feature type="compositionally biased region" description="Low complexity" evidence="1">
    <location>
        <begin position="54"/>
        <end position="85"/>
    </location>
</feature>
<feature type="region of interest" description="Disordered" evidence="1">
    <location>
        <begin position="52"/>
        <end position="85"/>
    </location>
</feature>
<evidence type="ECO:0000313" key="5">
    <source>
        <dbReference type="EMBL" id="KAA1423933.1"/>
    </source>
</evidence>
<evidence type="ECO:0000256" key="1">
    <source>
        <dbReference type="SAM" id="MobiDB-lite"/>
    </source>
</evidence>
<reference evidence="5 6" key="1">
    <citation type="submission" date="2019-09" db="EMBL/GenBank/DDBJ databases">
        <title>Mumia zhuanghuii sp. nov. isolated from the intestinal contents of plateau pika (Ochotona curzoniae) in the Qinghai-Tibet plateau of China.</title>
        <authorList>
            <person name="Tian Z."/>
        </authorList>
    </citation>
    <scope>NUCLEOTIDE SEQUENCE [LARGE SCALE GENOMIC DNA]</scope>
    <source>
        <strain evidence="6">350</strain>
    </source>
</reference>
<dbReference type="PANTHER" id="PTHR33371:SF15">
    <property type="entry name" value="LIPOPROTEIN LPRN"/>
    <property type="match status" value="1"/>
</dbReference>
<dbReference type="AlphaFoldDB" id="A0A5Q6S0R0"/>
<accession>A0A5Q6S0R0</accession>
<gene>
    <name evidence="5" type="ORF">FE697_010305</name>
</gene>
<feature type="compositionally biased region" description="Pro residues" evidence="1">
    <location>
        <begin position="500"/>
        <end position="514"/>
    </location>
</feature>
<name>A0A5Q6S0R0_9ACTN</name>
<feature type="transmembrane region" description="Helical" evidence="2">
    <location>
        <begin position="94"/>
        <end position="116"/>
    </location>
</feature>
<comment type="caution">
    <text evidence="5">The sequence shown here is derived from an EMBL/GenBank/DDBJ whole genome shotgun (WGS) entry which is preliminary data.</text>
</comment>
<protein>
    <submittedName>
        <fullName evidence="5">MCE family protein</fullName>
    </submittedName>
</protein>
<keyword evidence="2" id="KW-0812">Transmembrane</keyword>
<feature type="compositionally biased region" description="Pro residues" evidence="1">
    <location>
        <begin position="461"/>
        <end position="484"/>
    </location>
</feature>
<proteinExistence type="predicted"/>
<dbReference type="GO" id="GO:0005576">
    <property type="term" value="C:extracellular region"/>
    <property type="evidence" value="ECO:0007669"/>
    <property type="project" value="TreeGrafter"/>
</dbReference>
<feature type="region of interest" description="Disordered" evidence="1">
    <location>
        <begin position="432"/>
        <end position="527"/>
    </location>
</feature>